<evidence type="ECO:0000313" key="5">
    <source>
        <dbReference type="EMBL" id="KON31636.1"/>
    </source>
</evidence>
<evidence type="ECO:0000256" key="1">
    <source>
        <dbReference type="ARBA" id="ARBA00009869"/>
    </source>
</evidence>
<dbReference type="InterPro" id="IPR015928">
    <property type="entry name" value="Aconitase/3IPM_dehydase_swvl"/>
</dbReference>
<dbReference type="UniPathway" id="UPA00048">
    <property type="reaction ID" value="UER00071"/>
</dbReference>
<evidence type="ECO:0000259" key="4">
    <source>
        <dbReference type="Pfam" id="PF00694"/>
    </source>
</evidence>
<dbReference type="CDD" id="cd01577">
    <property type="entry name" value="IPMI_Swivel"/>
    <property type="match status" value="1"/>
</dbReference>
<sequence length="166" mass="17920">MTISGKVIKFGNNIDTDVILPGPYLVHTDPNELAKHAMEGLDPKFPEKAAKGVIVVGNKNFGCGSSREQAPIALKFSGVKGVLAESFARIFYRNAITIGLPVLVCTGISEKVNEGDILVVDLQSGNVENITNGNVLQATKLPKFIMEILDDGGLISHLKRRFETNE</sequence>
<gene>
    <name evidence="3" type="primary">leuD</name>
    <name evidence="5" type="ORF">AC477_04020</name>
</gene>
<protein>
    <recommendedName>
        <fullName evidence="3">3-isopropylmalate dehydratase small subunit</fullName>
        <ecNumber evidence="3">4.2.1.33</ecNumber>
    </recommendedName>
    <alternativeName>
        <fullName evidence="3">Alpha-IPM isomerase</fullName>
        <shortName evidence="3">IPMI</shortName>
    </alternativeName>
    <alternativeName>
        <fullName evidence="3">Isopropylmalate isomerase</fullName>
    </alternativeName>
</protein>
<dbReference type="GO" id="GO:0003861">
    <property type="term" value="F:3-isopropylmalate dehydratase activity"/>
    <property type="evidence" value="ECO:0007669"/>
    <property type="project" value="UniProtKB-UniRule"/>
</dbReference>
<comment type="subunit">
    <text evidence="3">Heterodimer of LeuC and LeuD.</text>
</comment>
<reference evidence="5 6" key="1">
    <citation type="submission" date="2015-06" db="EMBL/GenBank/DDBJ databases">
        <title>New insights into the roles of widespread benthic archaea in carbon and nitrogen cycling.</title>
        <authorList>
            <person name="Lazar C.S."/>
            <person name="Baker B.J."/>
            <person name="Seitz K.W."/>
            <person name="Hyde A.S."/>
            <person name="Dick G.J."/>
            <person name="Hinrichs K.-U."/>
            <person name="Teske A.P."/>
        </authorList>
    </citation>
    <scope>NUCLEOTIDE SEQUENCE [LARGE SCALE GENOMIC DNA]</scope>
    <source>
        <strain evidence="5">SG8-32-1</strain>
    </source>
</reference>
<dbReference type="EMBL" id="LFWU01000095">
    <property type="protein sequence ID" value="KON31636.1"/>
    <property type="molecule type" value="Genomic_DNA"/>
</dbReference>
<dbReference type="Pfam" id="PF00694">
    <property type="entry name" value="Aconitase_C"/>
    <property type="match status" value="1"/>
</dbReference>
<comment type="pathway">
    <text evidence="3">Amino-acid biosynthesis; L-leucine biosynthesis; L-leucine from 3-methyl-2-oxobutanoate: step 2/4.</text>
</comment>
<dbReference type="SUPFAM" id="SSF52016">
    <property type="entry name" value="LeuD/IlvD-like"/>
    <property type="match status" value="1"/>
</dbReference>
<dbReference type="NCBIfam" id="TIGR02087">
    <property type="entry name" value="LEUD_arch"/>
    <property type="match status" value="1"/>
</dbReference>
<comment type="catalytic activity">
    <reaction evidence="3">
        <text>(2R,3S)-3-isopropylmalate = (2S)-2-isopropylmalate</text>
        <dbReference type="Rhea" id="RHEA:32287"/>
        <dbReference type="ChEBI" id="CHEBI:1178"/>
        <dbReference type="ChEBI" id="CHEBI:35121"/>
        <dbReference type="EC" id="4.2.1.33"/>
    </reaction>
</comment>
<dbReference type="AlphaFoldDB" id="A0A0M0BTY1"/>
<organism evidence="5 6">
    <name type="scientific">miscellaneous Crenarchaeota group-1 archaeon SG8-32-1</name>
    <dbReference type="NCBI Taxonomy" id="1685124"/>
    <lineage>
        <taxon>Archaea</taxon>
        <taxon>Candidatus Bathyarchaeota</taxon>
        <taxon>MCG-1</taxon>
    </lineage>
</organism>
<dbReference type="PANTHER" id="PTHR43345:SF2">
    <property type="entry name" value="3-ISOPROPYLMALATE DEHYDRATASE SMALL SUBUNIT 1"/>
    <property type="match status" value="1"/>
</dbReference>
<accession>A0A0M0BTY1</accession>
<keyword evidence="3" id="KW-0028">Amino-acid biosynthesis</keyword>
<dbReference type="InterPro" id="IPR000573">
    <property type="entry name" value="AconitaseA/IPMdHydase_ssu_swvl"/>
</dbReference>
<dbReference type="InterPro" id="IPR011827">
    <property type="entry name" value="LeuD_type2/HacB/DmdB"/>
</dbReference>
<comment type="caution">
    <text evidence="5">The sequence shown here is derived from an EMBL/GenBank/DDBJ whole genome shotgun (WGS) entry which is preliminary data.</text>
</comment>
<evidence type="ECO:0000313" key="6">
    <source>
        <dbReference type="Proteomes" id="UP000037237"/>
    </source>
</evidence>
<dbReference type="InterPro" id="IPR033940">
    <property type="entry name" value="IPMI_Swivel"/>
</dbReference>
<proteinExistence type="inferred from homology"/>
<dbReference type="HAMAP" id="MF_01032">
    <property type="entry name" value="LeuD_type2"/>
    <property type="match status" value="1"/>
</dbReference>
<dbReference type="Proteomes" id="UP000037237">
    <property type="component" value="Unassembled WGS sequence"/>
</dbReference>
<comment type="function">
    <text evidence="3">Catalyzes the isomerization between 2-isopropylmalate and 3-isopropylmalate, via the formation of 2-isopropylmaleate.</text>
</comment>
<evidence type="ECO:0000256" key="3">
    <source>
        <dbReference type="HAMAP-Rule" id="MF_01032"/>
    </source>
</evidence>
<feature type="domain" description="Aconitase A/isopropylmalate dehydratase small subunit swivel" evidence="4">
    <location>
        <begin position="48"/>
        <end position="100"/>
    </location>
</feature>
<dbReference type="GO" id="GO:0009098">
    <property type="term" value="P:L-leucine biosynthetic process"/>
    <property type="evidence" value="ECO:0007669"/>
    <property type="project" value="UniProtKB-UniRule"/>
</dbReference>
<keyword evidence="3" id="KW-0432">Leucine biosynthesis</keyword>
<comment type="similarity">
    <text evidence="1 3">Belongs to the LeuD family. LeuD type 2 subfamily.</text>
</comment>
<name>A0A0M0BTY1_9ARCH</name>
<evidence type="ECO:0000256" key="2">
    <source>
        <dbReference type="ARBA" id="ARBA00023239"/>
    </source>
</evidence>
<dbReference type="InterPro" id="IPR050075">
    <property type="entry name" value="LeuD"/>
</dbReference>
<dbReference type="EC" id="4.2.1.33" evidence="3"/>
<dbReference type="Gene3D" id="3.20.19.10">
    <property type="entry name" value="Aconitase, domain 4"/>
    <property type="match status" value="1"/>
</dbReference>
<dbReference type="PANTHER" id="PTHR43345">
    <property type="entry name" value="3-ISOPROPYLMALATE DEHYDRATASE SMALL SUBUNIT 2-RELATED-RELATED"/>
    <property type="match status" value="1"/>
</dbReference>
<keyword evidence="2 3" id="KW-0456">Lyase</keyword>
<keyword evidence="3" id="KW-0100">Branched-chain amino acid biosynthesis</keyword>
<dbReference type="PATRIC" id="fig|1685124.3.peg.786"/>